<proteinExistence type="predicted"/>
<gene>
    <name evidence="1" type="ORF">J4Q44_G00016660</name>
</gene>
<organism evidence="1 2">
    <name type="scientific">Coregonus suidteri</name>
    <dbReference type="NCBI Taxonomy" id="861788"/>
    <lineage>
        <taxon>Eukaryota</taxon>
        <taxon>Metazoa</taxon>
        <taxon>Chordata</taxon>
        <taxon>Craniata</taxon>
        <taxon>Vertebrata</taxon>
        <taxon>Euteleostomi</taxon>
        <taxon>Actinopterygii</taxon>
        <taxon>Neopterygii</taxon>
        <taxon>Teleostei</taxon>
        <taxon>Protacanthopterygii</taxon>
        <taxon>Salmoniformes</taxon>
        <taxon>Salmonidae</taxon>
        <taxon>Coregoninae</taxon>
        <taxon>Coregonus</taxon>
    </lineage>
</organism>
<evidence type="ECO:0000313" key="1">
    <source>
        <dbReference type="EMBL" id="KAK6326022.1"/>
    </source>
</evidence>
<reference evidence="1 2" key="1">
    <citation type="submission" date="2021-04" db="EMBL/GenBank/DDBJ databases">
        <authorList>
            <person name="De Guttry C."/>
            <person name="Zahm M."/>
            <person name="Klopp C."/>
            <person name="Cabau C."/>
            <person name="Louis A."/>
            <person name="Berthelot C."/>
            <person name="Parey E."/>
            <person name="Roest Crollius H."/>
            <person name="Montfort J."/>
            <person name="Robinson-Rechavi M."/>
            <person name="Bucao C."/>
            <person name="Bouchez O."/>
            <person name="Gislard M."/>
            <person name="Lluch J."/>
            <person name="Milhes M."/>
            <person name="Lampietro C."/>
            <person name="Lopez Roques C."/>
            <person name="Donnadieu C."/>
            <person name="Braasch I."/>
            <person name="Desvignes T."/>
            <person name="Postlethwait J."/>
            <person name="Bobe J."/>
            <person name="Wedekind C."/>
            <person name="Guiguen Y."/>
        </authorList>
    </citation>
    <scope>NUCLEOTIDE SEQUENCE [LARGE SCALE GENOMIC DNA]</scope>
    <source>
        <strain evidence="1">Cs_M1</strain>
        <tissue evidence="1">Blood</tissue>
    </source>
</reference>
<sequence>MQSRSDAAKFNISLRLKLDRSWFRRRTTITAMLPGIPSRQYRDKATPGARPQNEAIEVELEVEEALMDRAVVVLLTVCCLLQWPLATTGRQPGTKPHIFYAVEMDGGTRAAQALAEQHGLQFISRAEMMYGCKGHMLVV</sequence>
<dbReference type="EMBL" id="JAGTTL010000002">
    <property type="protein sequence ID" value="KAK6326022.1"/>
    <property type="molecule type" value="Genomic_DNA"/>
</dbReference>
<dbReference type="Proteomes" id="UP001356427">
    <property type="component" value="Unassembled WGS sequence"/>
</dbReference>
<name>A0AAN8MFK7_9TELE</name>
<protein>
    <submittedName>
        <fullName evidence="1">Uncharacterized protein</fullName>
    </submittedName>
</protein>
<dbReference type="AlphaFoldDB" id="A0AAN8MFK7"/>
<evidence type="ECO:0000313" key="2">
    <source>
        <dbReference type="Proteomes" id="UP001356427"/>
    </source>
</evidence>
<accession>A0AAN8MFK7</accession>
<keyword evidence="2" id="KW-1185">Reference proteome</keyword>
<comment type="caution">
    <text evidence="1">The sequence shown here is derived from an EMBL/GenBank/DDBJ whole genome shotgun (WGS) entry which is preliminary data.</text>
</comment>